<dbReference type="InterPro" id="IPR027417">
    <property type="entry name" value="P-loop_NTPase"/>
</dbReference>
<accession>A0AAQ4D145</accession>
<evidence type="ECO:0000313" key="2">
    <source>
        <dbReference type="Proteomes" id="UP001321473"/>
    </source>
</evidence>
<keyword evidence="2" id="KW-1185">Reference proteome</keyword>
<dbReference type="Proteomes" id="UP001321473">
    <property type="component" value="Unassembled WGS sequence"/>
</dbReference>
<proteinExistence type="predicted"/>
<comment type="caution">
    <text evidence="1">The sequence shown here is derived from an EMBL/GenBank/DDBJ whole genome shotgun (WGS) entry which is preliminary data.</text>
</comment>
<sequence length="80" mass="8801">MRVLMSATINVEKISEYFNGAPIIRIPGKIHPLNQYFLEDHVADNLVPQVHCKSTRSTPLPITDEGDVASQAVSAARNTL</sequence>
<dbReference type="EMBL" id="JARKHS020036428">
    <property type="protein sequence ID" value="KAK8756185.1"/>
    <property type="molecule type" value="Genomic_DNA"/>
</dbReference>
<dbReference type="AlphaFoldDB" id="A0AAQ4D145"/>
<reference evidence="1 2" key="1">
    <citation type="journal article" date="2023" name="Arcadia Sci">
        <title>De novo assembly of a long-read Amblyomma americanum tick genome.</title>
        <authorList>
            <person name="Chou S."/>
            <person name="Poskanzer K.E."/>
            <person name="Rollins M."/>
            <person name="Thuy-Boun P.S."/>
        </authorList>
    </citation>
    <scope>NUCLEOTIDE SEQUENCE [LARGE SCALE GENOMIC DNA]</scope>
    <source>
        <strain evidence="1">F_SG_1</strain>
        <tissue evidence="1">Salivary glands</tissue>
    </source>
</reference>
<dbReference type="Gene3D" id="3.40.50.300">
    <property type="entry name" value="P-loop containing nucleotide triphosphate hydrolases"/>
    <property type="match status" value="1"/>
</dbReference>
<evidence type="ECO:0000313" key="1">
    <source>
        <dbReference type="EMBL" id="KAK8756185.1"/>
    </source>
</evidence>
<gene>
    <name evidence="1" type="ORF">V5799_001113</name>
</gene>
<protein>
    <submittedName>
        <fullName evidence="1">Uncharacterized protein</fullName>
    </submittedName>
</protein>
<organism evidence="1 2">
    <name type="scientific">Amblyomma americanum</name>
    <name type="common">Lone star tick</name>
    <dbReference type="NCBI Taxonomy" id="6943"/>
    <lineage>
        <taxon>Eukaryota</taxon>
        <taxon>Metazoa</taxon>
        <taxon>Ecdysozoa</taxon>
        <taxon>Arthropoda</taxon>
        <taxon>Chelicerata</taxon>
        <taxon>Arachnida</taxon>
        <taxon>Acari</taxon>
        <taxon>Parasitiformes</taxon>
        <taxon>Ixodida</taxon>
        <taxon>Ixodoidea</taxon>
        <taxon>Ixodidae</taxon>
        <taxon>Amblyomminae</taxon>
        <taxon>Amblyomma</taxon>
    </lineage>
</organism>
<name>A0AAQ4D145_AMBAM</name>